<protein>
    <recommendedName>
        <fullName evidence="3">F-box domain-containing protein</fullName>
    </recommendedName>
</protein>
<dbReference type="OrthoDB" id="2724825at2759"/>
<dbReference type="SUPFAM" id="SSF52047">
    <property type="entry name" value="RNI-like"/>
    <property type="match status" value="1"/>
</dbReference>
<dbReference type="Proteomes" id="UP000016930">
    <property type="component" value="Unassembled WGS sequence"/>
</dbReference>
<dbReference type="HOGENOM" id="CLU_036316_4_1_1"/>
<dbReference type="AlphaFoldDB" id="M2R5U6"/>
<gene>
    <name evidence="1" type="ORF">CERSUDRAFT_118095</name>
</gene>
<evidence type="ECO:0000313" key="2">
    <source>
        <dbReference type="Proteomes" id="UP000016930"/>
    </source>
</evidence>
<dbReference type="EMBL" id="KB445806">
    <property type="protein sequence ID" value="EMD33522.1"/>
    <property type="molecule type" value="Genomic_DNA"/>
</dbReference>
<accession>M2R5U6</accession>
<keyword evidence="2" id="KW-1185">Reference proteome</keyword>
<evidence type="ECO:0008006" key="3">
    <source>
        <dbReference type="Google" id="ProtNLM"/>
    </source>
</evidence>
<proteinExistence type="predicted"/>
<name>M2R5U6_CERS8</name>
<sequence>MSMEKIPPEIRDIIIENVYPDITALRACSLTCRAWLPSARRTLFRSISIDPKDTGLAFRRLLSVAPHIAPCVRALEIRVRTVTQRWWDVSDASLQAVSWPTLHGVQRFRDAEAGTPASLLQAVFPPGALPLRSVATLTLSALPVTGAVIALFARHAPDVRVLTIDGCKGLSFMDFIELVSAFPRLHTLRLVAAQWLHLKCAAGDPAFPFPRLRRLEVSRKVDFAPFVTWMVDHAAAEGLTSLACSISSLKHAIALGSLLHALGDCLRHLQIGFADTQHPTDILVNAQFDLSLCTGLCSLRILCAEPQLSSYQPSLSWVVILLSKLHAPLLKEITIVIRSSNLWALNLEGLDVVLSHVRFANLKRVTFDIELDVPSKRHAAEDRKLICRRMSESHAKGILDFGSH</sequence>
<dbReference type="InterPro" id="IPR032675">
    <property type="entry name" value="LRR_dom_sf"/>
</dbReference>
<dbReference type="Gene3D" id="3.80.10.10">
    <property type="entry name" value="Ribonuclease Inhibitor"/>
    <property type="match status" value="1"/>
</dbReference>
<evidence type="ECO:0000313" key="1">
    <source>
        <dbReference type="EMBL" id="EMD33522.1"/>
    </source>
</evidence>
<organism evidence="1 2">
    <name type="scientific">Ceriporiopsis subvermispora (strain B)</name>
    <name type="common">White-rot fungus</name>
    <name type="synonym">Gelatoporia subvermispora</name>
    <dbReference type="NCBI Taxonomy" id="914234"/>
    <lineage>
        <taxon>Eukaryota</taxon>
        <taxon>Fungi</taxon>
        <taxon>Dikarya</taxon>
        <taxon>Basidiomycota</taxon>
        <taxon>Agaricomycotina</taxon>
        <taxon>Agaricomycetes</taxon>
        <taxon>Polyporales</taxon>
        <taxon>Gelatoporiaceae</taxon>
        <taxon>Gelatoporia</taxon>
    </lineage>
</organism>
<reference evidence="1 2" key="1">
    <citation type="journal article" date="2012" name="Proc. Natl. Acad. Sci. U.S.A.">
        <title>Comparative genomics of Ceriporiopsis subvermispora and Phanerochaete chrysosporium provide insight into selective ligninolysis.</title>
        <authorList>
            <person name="Fernandez-Fueyo E."/>
            <person name="Ruiz-Duenas F.J."/>
            <person name="Ferreira P."/>
            <person name="Floudas D."/>
            <person name="Hibbett D.S."/>
            <person name="Canessa P."/>
            <person name="Larrondo L.F."/>
            <person name="James T.Y."/>
            <person name="Seelenfreund D."/>
            <person name="Lobos S."/>
            <person name="Polanco R."/>
            <person name="Tello M."/>
            <person name="Honda Y."/>
            <person name="Watanabe T."/>
            <person name="Watanabe T."/>
            <person name="Ryu J.S."/>
            <person name="Kubicek C.P."/>
            <person name="Schmoll M."/>
            <person name="Gaskell J."/>
            <person name="Hammel K.E."/>
            <person name="St John F.J."/>
            <person name="Vanden Wymelenberg A."/>
            <person name="Sabat G."/>
            <person name="Splinter BonDurant S."/>
            <person name="Syed K."/>
            <person name="Yadav J.S."/>
            <person name="Doddapaneni H."/>
            <person name="Subramanian V."/>
            <person name="Lavin J.L."/>
            <person name="Oguiza J.A."/>
            <person name="Perez G."/>
            <person name="Pisabarro A.G."/>
            <person name="Ramirez L."/>
            <person name="Santoyo F."/>
            <person name="Master E."/>
            <person name="Coutinho P.M."/>
            <person name="Henrissat B."/>
            <person name="Lombard V."/>
            <person name="Magnuson J.K."/>
            <person name="Kuees U."/>
            <person name="Hori C."/>
            <person name="Igarashi K."/>
            <person name="Samejima M."/>
            <person name="Held B.W."/>
            <person name="Barry K.W."/>
            <person name="LaButti K.M."/>
            <person name="Lapidus A."/>
            <person name="Lindquist E.A."/>
            <person name="Lucas S.M."/>
            <person name="Riley R."/>
            <person name="Salamov A.A."/>
            <person name="Hoffmeister D."/>
            <person name="Schwenk D."/>
            <person name="Hadar Y."/>
            <person name="Yarden O."/>
            <person name="de Vries R.P."/>
            <person name="Wiebenga A."/>
            <person name="Stenlid J."/>
            <person name="Eastwood D."/>
            <person name="Grigoriev I.V."/>
            <person name="Berka R.M."/>
            <person name="Blanchette R.A."/>
            <person name="Kersten P."/>
            <person name="Martinez A.T."/>
            <person name="Vicuna R."/>
            <person name="Cullen D."/>
        </authorList>
    </citation>
    <scope>NUCLEOTIDE SEQUENCE [LARGE SCALE GENOMIC DNA]</scope>
    <source>
        <strain evidence="1 2">B</strain>
    </source>
</reference>